<comment type="caution">
    <text evidence="1">The sequence shown here is derived from an EMBL/GenBank/DDBJ whole genome shotgun (WGS) entry which is preliminary data.</text>
</comment>
<name>A0ACB6ZHS1_THEGA</name>
<dbReference type="EMBL" id="MU117999">
    <property type="protein sequence ID" value="KAF9649355.1"/>
    <property type="molecule type" value="Genomic_DNA"/>
</dbReference>
<protein>
    <submittedName>
        <fullName evidence="1">Alpha/beta-hydrolase</fullName>
    </submittedName>
</protein>
<evidence type="ECO:0000313" key="1">
    <source>
        <dbReference type="EMBL" id="KAF9649355.1"/>
    </source>
</evidence>
<reference evidence="1" key="2">
    <citation type="journal article" date="2020" name="Nat. Commun.">
        <title>Large-scale genome sequencing of mycorrhizal fungi provides insights into the early evolution of symbiotic traits.</title>
        <authorList>
            <person name="Miyauchi S."/>
            <person name="Kiss E."/>
            <person name="Kuo A."/>
            <person name="Drula E."/>
            <person name="Kohler A."/>
            <person name="Sanchez-Garcia M."/>
            <person name="Morin E."/>
            <person name="Andreopoulos B."/>
            <person name="Barry K.W."/>
            <person name="Bonito G."/>
            <person name="Buee M."/>
            <person name="Carver A."/>
            <person name="Chen C."/>
            <person name="Cichocki N."/>
            <person name="Clum A."/>
            <person name="Culley D."/>
            <person name="Crous P.W."/>
            <person name="Fauchery L."/>
            <person name="Girlanda M."/>
            <person name="Hayes R.D."/>
            <person name="Keri Z."/>
            <person name="LaButti K."/>
            <person name="Lipzen A."/>
            <person name="Lombard V."/>
            <person name="Magnuson J."/>
            <person name="Maillard F."/>
            <person name="Murat C."/>
            <person name="Nolan M."/>
            <person name="Ohm R.A."/>
            <person name="Pangilinan J."/>
            <person name="Pereira M.F."/>
            <person name="Perotto S."/>
            <person name="Peter M."/>
            <person name="Pfister S."/>
            <person name="Riley R."/>
            <person name="Sitrit Y."/>
            <person name="Stielow J.B."/>
            <person name="Szollosi G."/>
            <person name="Zifcakova L."/>
            <person name="Stursova M."/>
            <person name="Spatafora J.W."/>
            <person name="Tedersoo L."/>
            <person name="Vaario L.M."/>
            <person name="Yamada A."/>
            <person name="Yan M."/>
            <person name="Wang P."/>
            <person name="Xu J."/>
            <person name="Bruns T."/>
            <person name="Baldrian P."/>
            <person name="Vilgalys R."/>
            <person name="Dunand C."/>
            <person name="Henrissat B."/>
            <person name="Grigoriev I.V."/>
            <person name="Hibbett D."/>
            <person name="Nagy L.G."/>
            <person name="Martin F.M."/>
        </authorList>
    </citation>
    <scope>NUCLEOTIDE SEQUENCE</scope>
    <source>
        <strain evidence="1">P2</strain>
    </source>
</reference>
<sequence>MPVTTVSAAAHITPVVVKTFLKHYKAKGQKFAHGDTEEAATDDIFFDEGFNIVKAFIELGTYNTVESLQAFTNTHVPAPPWAAVAPITIPIPTCNAAADVLIDWFGPEDLKYVVGGHKWWQVRGLDGIDAEWITEREFLEDLDVDRVLERKLRWQEEIVLRMEHLETVMLYVHGGAYFWGSINSHRYQLIRYARKFHGRLFAVNYRKAPQYPWPCPLHDVVAAYLYLTRPPPGAPHRAVQPEKIVIAGDSAGAGLCVALLTVLRDLGMTQPAGAVLISPWVDLTHSFPSVMSNTGSDIIPPYGFIHKPSVTWPIQSKVSRTVATTKTNSPPIPGHAGEMKPSSKRDDLVEALPQEPLLRGGAPSQASMMTLADIVESSDWVDVVNAEMDRASGMQVESLTMMGTPDSRPQSVEEYEPKPPKVLMENPDDVPLELQSQIQIYATNEQLTHPLVSPVLQASLGNLCPLYILAGDREVLVDEIVYLAHKAAHPPSYPLRQGAMRGSKRQRENAEKFTTPTNVHLQVYDGMPHVLTVFGYTESASHAYRSIARFVKHVTQHTIYLGNFPFPELYREVAFEESVCDSDSELVKITRSRSKSKSSTSWFYKRHKDKSSKEPIVEKGGDGLTTSVANSSGFLSGGNAVVVEGVGTGVGEPDKEEGTSSTPQKRSDVIMLRERVDTHGRIRPMEPTEEIPALRIPPSQIGLIKEAPVRRWLLGREIWDERFKHRFRKISEKRKKLEEKAEYIIQHATRQGLVVNTGEGEAQASREQAGGGGSEKDEVRPMAESQDRRESRSALITTGIIDENRRYGPLDLDDENPPPSAIAKRRDTPEALALLRKCVYHTAPVTHNTVPKRKIMEMIKATFDPSDHPVNPPPQSVSEQQVQANVIPIHGLRIWDVLVGYMTRKKAEGRTQQVAGGGGTTPASPGIVSGDQEEQV</sequence>
<evidence type="ECO:0000313" key="2">
    <source>
        <dbReference type="Proteomes" id="UP000886501"/>
    </source>
</evidence>
<organism evidence="1 2">
    <name type="scientific">Thelephora ganbajun</name>
    <name type="common">Ganba fungus</name>
    <dbReference type="NCBI Taxonomy" id="370292"/>
    <lineage>
        <taxon>Eukaryota</taxon>
        <taxon>Fungi</taxon>
        <taxon>Dikarya</taxon>
        <taxon>Basidiomycota</taxon>
        <taxon>Agaricomycotina</taxon>
        <taxon>Agaricomycetes</taxon>
        <taxon>Thelephorales</taxon>
        <taxon>Thelephoraceae</taxon>
        <taxon>Thelephora</taxon>
    </lineage>
</organism>
<reference evidence="1" key="1">
    <citation type="submission" date="2019-10" db="EMBL/GenBank/DDBJ databases">
        <authorList>
            <consortium name="DOE Joint Genome Institute"/>
            <person name="Kuo A."/>
            <person name="Miyauchi S."/>
            <person name="Kiss E."/>
            <person name="Drula E."/>
            <person name="Kohler A."/>
            <person name="Sanchez-Garcia M."/>
            <person name="Andreopoulos B."/>
            <person name="Barry K.W."/>
            <person name="Bonito G."/>
            <person name="Buee M."/>
            <person name="Carver A."/>
            <person name="Chen C."/>
            <person name="Cichocki N."/>
            <person name="Clum A."/>
            <person name="Culley D."/>
            <person name="Crous P.W."/>
            <person name="Fauchery L."/>
            <person name="Girlanda M."/>
            <person name="Hayes R."/>
            <person name="Keri Z."/>
            <person name="Labutti K."/>
            <person name="Lipzen A."/>
            <person name="Lombard V."/>
            <person name="Magnuson J."/>
            <person name="Maillard F."/>
            <person name="Morin E."/>
            <person name="Murat C."/>
            <person name="Nolan M."/>
            <person name="Ohm R."/>
            <person name="Pangilinan J."/>
            <person name="Pereira M."/>
            <person name="Perotto S."/>
            <person name="Peter M."/>
            <person name="Riley R."/>
            <person name="Sitrit Y."/>
            <person name="Stielow B."/>
            <person name="Szollosi G."/>
            <person name="Zifcakova L."/>
            <person name="Stursova M."/>
            <person name="Spatafora J.W."/>
            <person name="Tedersoo L."/>
            <person name="Vaario L.-M."/>
            <person name="Yamada A."/>
            <person name="Yan M."/>
            <person name="Wang P."/>
            <person name="Xu J."/>
            <person name="Bruns T."/>
            <person name="Baldrian P."/>
            <person name="Vilgalys R."/>
            <person name="Henrissat B."/>
            <person name="Grigoriev I.V."/>
            <person name="Hibbett D."/>
            <person name="Nagy L.G."/>
            <person name="Martin F.M."/>
        </authorList>
    </citation>
    <scope>NUCLEOTIDE SEQUENCE</scope>
    <source>
        <strain evidence="1">P2</strain>
    </source>
</reference>
<keyword evidence="2" id="KW-1185">Reference proteome</keyword>
<proteinExistence type="predicted"/>
<dbReference type="Proteomes" id="UP000886501">
    <property type="component" value="Unassembled WGS sequence"/>
</dbReference>
<accession>A0ACB6ZHS1</accession>
<gene>
    <name evidence="1" type="ORF">BDM02DRAFT_3260444</name>
</gene>